<keyword evidence="7 13" id="KW-1133">Transmembrane helix</keyword>
<accession>A0ABM8BS60</accession>
<dbReference type="Gene3D" id="3.30.870.10">
    <property type="entry name" value="Endonuclease Chain A"/>
    <property type="match status" value="2"/>
</dbReference>
<evidence type="ECO:0000256" key="9">
    <source>
        <dbReference type="ARBA" id="ARBA00023136"/>
    </source>
</evidence>
<evidence type="ECO:0000256" key="12">
    <source>
        <dbReference type="NCBIfam" id="TIGR04265"/>
    </source>
</evidence>
<keyword evidence="8" id="KW-0443">Lipid metabolism</keyword>
<dbReference type="InterPro" id="IPR025202">
    <property type="entry name" value="PLD-like_dom"/>
</dbReference>
<keyword evidence="2" id="KW-1003">Cell membrane</keyword>
<dbReference type="NCBIfam" id="TIGR04265">
    <property type="entry name" value="bac_cardiolipin"/>
    <property type="match status" value="1"/>
</dbReference>
<evidence type="ECO:0000256" key="11">
    <source>
        <dbReference type="ARBA" id="ARBA00023264"/>
    </source>
</evidence>
<evidence type="ECO:0000256" key="4">
    <source>
        <dbReference type="ARBA" id="ARBA00022679"/>
    </source>
</evidence>
<keyword evidence="11" id="KW-1208">Phospholipid metabolism</keyword>
<reference evidence="15 16" key="1">
    <citation type="journal article" date="2022" name="Front. Microbiol.">
        <title>Male-killing mechanisms vary between Spiroplasma species.</title>
        <authorList>
            <person name="Arai H."/>
            <person name="Inoue M."/>
            <person name="Kageyama D."/>
        </authorList>
    </citation>
    <scope>NUCLEOTIDE SEQUENCE [LARGE SCALE GENOMIC DNA]</scope>
    <source>
        <strain evidence="16">sHm</strain>
    </source>
</reference>
<comment type="subcellular location">
    <subcellularLocation>
        <location evidence="1">Cell membrane</location>
        <topology evidence="1">Multi-pass membrane protein</topology>
    </subcellularLocation>
</comment>
<keyword evidence="5 13" id="KW-0812">Transmembrane</keyword>
<dbReference type="SMART" id="SM00155">
    <property type="entry name" value="PLDc"/>
    <property type="match status" value="2"/>
</dbReference>
<name>A0ABM8BS60_9MOLU</name>
<protein>
    <recommendedName>
        <fullName evidence="12">Cardiolipin synthase</fullName>
        <ecNumber evidence="12">2.7.8.-</ecNumber>
    </recommendedName>
</protein>
<evidence type="ECO:0000313" key="16">
    <source>
        <dbReference type="Proteomes" id="UP001163387"/>
    </source>
</evidence>
<keyword evidence="6" id="KW-0677">Repeat</keyword>
<dbReference type="PANTHER" id="PTHR21248:SF22">
    <property type="entry name" value="PHOSPHOLIPASE D"/>
    <property type="match status" value="1"/>
</dbReference>
<dbReference type="PROSITE" id="PS50035">
    <property type="entry name" value="PLD"/>
    <property type="match status" value="2"/>
</dbReference>
<evidence type="ECO:0000256" key="8">
    <source>
        <dbReference type="ARBA" id="ARBA00023098"/>
    </source>
</evidence>
<evidence type="ECO:0000256" key="6">
    <source>
        <dbReference type="ARBA" id="ARBA00022737"/>
    </source>
</evidence>
<keyword evidence="16" id="KW-1185">Reference proteome</keyword>
<evidence type="ECO:0000256" key="2">
    <source>
        <dbReference type="ARBA" id="ARBA00022475"/>
    </source>
</evidence>
<evidence type="ECO:0000259" key="14">
    <source>
        <dbReference type="PROSITE" id="PS50035"/>
    </source>
</evidence>
<evidence type="ECO:0000256" key="1">
    <source>
        <dbReference type="ARBA" id="ARBA00004651"/>
    </source>
</evidence>
<feature type="transmembrane region" description="Helical" evidence="13">
    <location>
        <begin position="61"/>
        <end position="81"/>
    </location>
</feature>
<evidence type="ECO:0000256" key="10">
    <source>
        <dbReference type="ARBA" id="ARBA00023209"/>
    </source>
</evidence>
<feature type="domain" description="PLD phosphodiesterase" evidence="14">
    <location>
        <begin position="243"/>
        <end position="270"/>
    </location>
</feature>
<dbReference type="Pfam" id="PF13091">
    <property type="entry name" value="PLDc_2"/>
    <property type="match status" value="2"/>
</dbReference>
<evidence type="ECO:0000256" key="7">
    <source>
        <dbReference type="ARBA" id="ARBA00022989"/>
    </source>
</evidence>
<keyword evidence="10" id="KW-0594">Phospholipid biosynthesis</keyword>
<dbReference type="SUPFAM" id="SSF56024">
    <property type="entry name" value="Phospholipase D/nuclease"/>
    <property type="match status" value="2"/>
</dbReference>
<keyword evidence="4" id="KW-0808">Transferase</keyword>
<keyword evidence="3" id="KW-0444">Lipid biosynthesis</keyword>
<sequence>MRKRVNLLLSLILYIALIATIVFVIFNYIKYSWIILMIIITLTILTGIIIFITNRMQDAKLSWIMVTLCLPIIGIFLYWTFGRPYRYRRKQKAYLKTNSYFYTQEDWTFANSILESKKITLSDDTLSLFNYTTRISHRPFYNNTDVQILNNGPNKFVKLIEDLKQAKSYIFINYFILGEGELLEVIINVLKARIEAGVKVYMIYDAVGSYFSLSKYKIWKMKKMGIIIHKFSPVRLPFMTGNYNFRNHRKDIIIDGNIGYAGGVNLADNYIYLSAKYGFWRDTQIRIVGEAVKSIDLIFRQDWHFITGNILDISAEKSEIKIKNNIIVQVIDDGPITKETIQKDLFIKFISNAKKRVWISTPYLIPTSDLITALRNSAYSGVDVRLSLPGITDKFLSLDMSRTYYDSLIESGVKIYEYNNVFNHSKSGIFDDDITIIGSTNLDYRSLYSDHQTLVIVYDSKTNSDLSASFEKDFIHSSLIISNPLLHRSFAYRGVFLLLLRILAPLF</sequence>
<dbReference type="EC" id="2.7.8.-" evidence="12"/>
<feature type="domain" description="PLD phosphodiesterase" evidence="14">
    <location>
        <begin position="419"/>
        <end position="446"/>
    </location>
</feature>
<evidence type="ECO:0000256" key="13">
    <source>
        <dbReference type="SAM" id="Phobius"/>
    </source>
</evidence>
<evidence type="ECO:0000256" key="5">
    <source>
        <dbReference type="ARBA" id="ARBA00022692"/>
    </source>
</evidence>
<gene>
    <name evidence="15" type="primary">cls</name>
    <name evidence="15" type="ORF">SHM_03270</name>
</gene>
<dbReference type="CDD" id="cd09112">
    <property type="entry name" value="PLDc_CLS_2"/>
    <property type="match status" value="1"/>
</dbReference>
<feature type="transmembrane region" description="Helical" evidence="13">
    <location>
        <begin position="32"/>
        <end position="54"/>
    </location>
</feature>
<dbReference type="Pfam" id="PF13396">
    <property type="entry name" value="PLDc_N"/>
    <property type="match status" value="1"/>
</dbReference>
<dbReference type="InterPro" id="IPR022924">
    <property type="entry name" value="Cardiolipin_synthase"/>
</dbReference>
<feature type="transmembrane region" description="Helical" evidence="13">
    <location>
        <begin position="7"/>
        <end position="26"/>
    </location>
</feature>
<dbReference type="PANTHER" id="PTHR21248">
    <property type="entry name" value="CARDIOLIPIN SYNTHASE"/>
    <property type="match status" value="1"/>
</dbReference>
<evidence type="ECO:0000313" key="15">
    <source>
        <dbReference type="EMBL" id="BDT02681.1"/>
    </source>
</evidence>
<proteinExistence type="predicted"/>
<keyword evidence="9 13" id="KW-0472">Membrane</keyword>
<dbReference type="InterPro" id="IPR001736">
    <property type="entry name" value="PLipase_D/transphosphatidylase"/>
</dbReference>
<evidence type="ECO:0000256" key="3">
    <source>
        <dbReference type="ARBA" id="ARBA00022516"/>
    </source>
</evidence>
<dbReference type="CDD" id="cd09110">
    <property type="entry name" value="PLDc_CLS_1"/>
    <property type="match status" value="1"/>
</dbReference>
<dbReference type="Proteomes" id="UP001163387">
    <property type="component" value="Chromosome"/>
</dbReference>
<organism evidence="15 16">
    <name type="scientific">Spiroplasma ixodetis</name>
    <dbReference type="NCBI Taxonomy" id="2141"/>
    <lineage>
        <taxon>Bacteria</taxon>
        <taxon>Bacillati</taxon>
        <taxon>Mycoplasmatota</taxon>
        <taxon>Mollicutes</taxon>
        <taxon>Entomoplasmatales</taxon>
        <taxon>Spiroplasmataceae</taxon>
        <taxon>Spiroplasma</taxon>
    </lineage>
</organism>
<dbReference type="InterPro" id="IPR027379">
    <property type="entry name" value="CLS_N"/>
</dbReference>
<dbReference type="EMBL" id="AP026933">
    <property type="protein sequence ID" value="BDT02681.1"/>
    <property type="molecule type" value="Genomic_DNA"/>
</dbReference>